<dbReference type="Pfam" id="PF03625">
    <property type="entry name" value="DUF302"/>
    <property type="match status" value="1"/>
</dbReference>
<comment type="caution">
    <text evidence="3">The sequence shown here is derived from an EMBL/GenBank/DDBJ whole genome shotgun (WGS) entry which is preliminary data.</text>
</comment>
<dbReference type="SUPFAM" id="SSF103247">
    <property type="entry name" value="TT1751-like"/>
    <property type="match status" value="1"/>
</dbReference>
<keyword evidence="1" id="KW-1133">Transmembrane helix</keyword>
<dbReference type="PANTHER" id="PTHR38342">
    <property type="entry name" value="SLR5037 PROTEIN"/>
    <property type="match status" value="1"/>
</dbReference>
<dbReference type="InterPro" id="IPR005180">
    <property type="entry name" value="DUF302"/>
</dbReference>
<dbReference type="STRING" id="1434232.MAIT1_01901"/>
<dbReference type="AlphaFoldDB" id="A0A1Y2K1G5"/>
<keyword evidence="1" id="KW-0472">Membrane</keyword>
<evidence type="ECO:0000313" key="4">
    <source>
        <dbReference type="Proteomes" id="UP000194003"/>
    </source>
</evidence>
<feature type="domain" description="DUF302" evidence="2">
    <location>
        <begin position="82"/>
        <end position="143"/>
    </location>
</feature>
<feature type="transmembrane region" description="Helical" evidence="1">
    <location>
        <begin position="21"/>
        <end position="40"/>
    </location>
</feature>
<keyword evidence="1" id="KW-0812">Transmembrane</keyword>
<gene>
    <name evidence="3" type="ORF">MAIT1_01901</name>
</gene>
<protein>
    <recommendedName>
        <fullName evidence="2">DUF302 domain-containing protein</fullName>
    </recommendedName>
</protein>
<reference evidence="3 4" key="1">
    <citation type="journal article" date="2016" name="BMC Genomics">
        <title>Combined genomic and structural analyses of a cultured magnetotactic bacterium reveals its niche adaptation to a dynamic environment.</title>
        <authorList>
            <person name="Araujo A.C."/>
            <person name="Morillo V."/>
            <person name="Cypriano J."/>
            <person name="Teixeira L.C."/>
            <person name="Leao P."/>
            <person name="Lyra S."/>
            <person name="Almeida L.G."/>
            <person name="Bazylinski D.A."/>
            <person name="Vasconcellos A.T."/>
            <person name="Abreu F."/>
            <person name="Lins U."/>
        </authorList>
    </citation>
    <scope>NUCLEOTIDE SEQUENCE [LARGE SCALE GENOMIC DNA]</scope>
    <source>
        <strain evidence="3 4">IT-1</strain>
    </source>
</reference>
<dbReference type="Proteomes" id="UP000194003">
    <property type="component" value="Unassembled WGS sequence"/>
</dbReference>
<dbReference type="Gene3D" id="3.30.310.70">
    <property type="entry name" value="TT1751-like domain"/>
    <property type="match status" value="1"/>
</dbReference>
<evidence type="ECO:0000313" key="3">
    <source>
        <dbReference type="EMBL" id="OSM01853.1"/>
    </source>
</evidence>
<name>A0A1Y2K1G5_9PROT</name>
<dbReference type="EMBL" id="LVJN01000020">
    <property type="protein sequence ID" value="OSM01853.1"/>
    <property type="molecule type" value="Genomic_DNA"/>
</dbReference>
<dbReference type="CDD" id="cd14797">
    <property type="entry name" value="DUF302"/>
    <property type="match status" value="1"/>
</dbReference>
<dbReference type="InterPro" id="IPR035923">
    <property type="entry name" value="TT1751-like_sf"/>
</dbReference>
<keyword evidence="4" id="KW-1185">Reference proteome</keyword>
<proteinExistence type="predicted"/>
<evidence type="ECO:0000259" key="2">
    <source>
        <dbReference type="Pfam" id="PF03625"/>
    </source>
</evidence>
<dbReference type="PANTHER" id="PTHR38342:SF1">
    <property type="entry name" value="SLR5037 PROTEIN"/>
    <property type="match status" value="1"/>
</dbReference>
<evidence type="ECO:0000256" key="1">
    <source>
        <dbReference type="SAM" id="Phobius"/>
    </source>
</evidence>
<sequence>MSIGLIRHVLFHKNLFMEGGMKKGVIGFILGVCVMGLVGWTQAPGMMLTEHLSPFGVEETVAKISENAKAEGWVVAGVKPLHKSVKKHGGGDLPPVMLVNLCQPDHAYNILKDDPNKIVSVMMPCTISVYQKSDGKTYVGVMNAGLLGTMFGGNVAKVMGDAVAKEQQKFIAFAL</sequence>
<organism evidence="3 4">
    <name type="scientific">Magnetofaba australis IT-1</name>
    <dbReference type="NCBI Taxonomy" id="1434232"/>
    <lineage>
        <taxon>Bacteria</taxon>
        <taxon>Pseudomonadati</taxon>
        <taxon>Pseudomonadota</taxon>
        <taxon>Magnetococcia</taxon>
        <taxon>Magnetococcales</taxon>
        <taxon>Magnetococcaceae</taxon>
        <taxon>Magnetofaba</taxon>
    </lineage>
</organism>
<accession>A0A1Y2K1G5</accession>